<gene>
    <name evidence="4" type="ORF">AWB69_09272</name>
</gene>
<dbReference type="GO" id="GO:0006310">
    <property type="term" value="P:DNA recombination"/>
    <property type="evidence" value="ECO:0007669"/>
    <property type="project" value="UniProtKB-KW"/>
</dbReference>
<keyword evidence="1" id="KW-0229">DNA integration</keyword>
<dbReference type="InterPro" id="IPR013762">
    <property type="entry name" value="Integrase-like_cat_sf"/>
</dbReference>
<evidence type="ECO:0000256" key="2">
    <source>
        <dbReference type="ARBA" id="ARBA00023172"/>
    </source>
</evidence>
<dbReference type="CDD" id="cd01188">
    <property type="entry name" value="INT_RitA_C_like"/>
    <property type="match status" value="1"/>
</dbReference>
<feature type="domain" description="Tyr recombinase" evidence="3">
    <location>
        <begin position="228"/>
        <end position="412"/>
    </location>
</feature>
<dbReference type="PANTHER" id="PTHR30349">
    <property type="entry name" value="PHAGE INTEGRASE-RELATED"/>
    <property type="match status" value="1"/>
</dbReference>
<dbReference type="Gene3D" id="1.10.443.10">
    <property type="entry name" value="Intergrase catalytic core"/>
    <property type="match status" value="1"/>
</dbReference>
<name>A0A158K1N0_9BURK</name>
<dbReference type="Proteomes" id="UP000054683">
    <property type="component" value="Unassembled WGS sequence"/>
</dbReference>
<sequence length="419" mass="47503">MDNEFAIPQQTRVWLTDGVFKSSYQAYSSYLIGRGYSSWSVRKYLCSVAHFAHWLRKRRVKLSQIDEALVRRFLDDHLPRCDCPSRTPRCRNHVGPALNRLLVVLRQRADIPPRPDFTPLLIQEELKEFDAHLDQVCGLAASTRRLRTRIVRIFLSERFGASRINMAQVKPEHVHRFVVRHLEGCKPSTGKVLGIALRSYLRFRGMHGDHVRCLIAAIPQIAQWRLASLPDTLSEVELERFLNAFDRQSAIGRRDYAMARCMVDLGLRAGEVASLQLDDLNWHDGTLRLSAGKARRTDVLPLPTRTGRAIAQYLTDGRPVSDSRAVFLRHVAPLTEPIVSSVVRNTVRAAHARCGSDPRRRGTHVLRHSVGSRLVQAGVPMKEIADILRHRCLDTTAIYTTIDLSSLARVALPWPGRTS</sequence>
<dbReference type="InterPro" id="IPR050090">
    <property type="entry name" value="Tyrosine_recombinase_XerCD"/>
</dbReference>
<accession>A0A158K1N0</accession>
<organism evidence="4 5">
    <name type="scientific">Caballeronia udeis</name>
    <dbReference type="NCBI Taxonomy" id="1232866"/>
    <lineage>
        <taxon>Bacteria</taxon>
        <taxon>Pseudomonadati</taxon>
        <taxon>Pseudomonadota</taxon>
        <taxon>Betaproteobacteria</taxon>
        <taxon>Burkholderiales</taxon>
        <taxon>Burkholderiaceae</taxon>
        <taxon>Caballeronia</taxon>
    </lineage>
</organism>
<dbReference type="OrthoDB" id="8912821at2"/>
<protein>
    <submittedName>
        <fullName evidence="4">Integrase family protein</fullName>
    </submittedName>
</protein>
<evidence type="ECO:0000259" key="3">
    <source>
        <dbReference type="PROSITE" id="PS51898"/>
    </source>
</evidence>
<dbReference type="SUPFAM" id="SSF56349">
    <property type="entry name" value="DNA breaking-rejoining enzymes"/>
    <property type="match status" value="1"/>
</dbReference>
<evidence type="ECO:0000313" key="4">
    <source>
        <dbReference type="EMBL" id="SAL75036.1"/>
    </source>
</evidence>
<dbReference type="RefSeq" id="WP_156529223.1">
    <property type="nucleotide sequence ID" value="NZ_FCOK02000184.1"/>
</dbReference>
<reference evidence="4 5" key="1">
    <citation type="submission" date="2016-01" db="EMBL/GenBank/DDBJ databases">
        <authorList>
            <person name="Oliw E.H."/>
        </authorList>
    </citation>
    <scope>NUCLEOTIDE SEQUENCE [LARGE SCALE GENOMIC DNA]</scope>
    <source>
        <strain evidence="4">LMG 27134</strain>
    </source>
</reference>
<dbReference type="AlphaFoldDB" id="A0A158K1N0"/>
<dbReference type="InterPro" id="IPR002104">
    <property type="entry name" value="Integrase_catalytic"/>
</dbReference>
<dbReference type="EMBL" id="FCOK02000184">
    <property type="protein sequence ID" value="SAL75036.1"/>
    <property type="molecule type" value="Genomic_DNA"/>
</dbReference>
<dbReference type="GO" id="GO:0015074">
    <property type="term" value="P:DNA integration"/>
    <property type="evidence" value="ECO:0007669"/>
    <property type="project" value="UniProtKB-KW"/>
</dbReference>
<proteinExistence type="predicted"/>
<keyword evidence="2" id="KW-0233">DNA recombination</keyword>
<dbReference type="InterPro" id="IPR011010">
    <property type="entry name" value="DNA_brk_join_enz"/>
</dbReference>
<dbReference type="GO" id="GO:0003677">
    <property type="term" value="F:DNA binding"/>
    <property type="evidence" value="ECO:0007669"/>
    <property type="project" value="InterPro"/>
</dbReference>
<dbReference type="Pfam" id="PF00589">
    <property type="entry name" value="Phage_integrase"/>
    <property type="match status" value="1"/>
</dbReference>
<dbReference type="PROSITE" id="PS51898">
    <property type="entry name" value="TYR_RECOMBINASE"/>
    <property type="match status" value="1"/>
</dbReference>
<evidence type="ECO:0000313" key="5">
    <source>
        <dbReference type="Proteomes" id="UP000054683"/>
    </source>
</evidence>
<dbReference type="PANTHER" id="PTHR30349:SF90">
    <property type="entry name" value="TYROSINE RECOMBINASE XERD"/>
    <property type="match status" value="1"/>
</dbReference>
<evidence type="ECO:0000256" key="1">
    <source>
        <dbReference type="ARBA" id="ARBA00022908"/>
    </source>
</evidence>